<evidence type="ECO:0000256" key="1">
    <source>
        <dbReference type="SAM" id="MobiDB-lite"/>
    </source>
</evidence>
<feature type="chain" id="PRO_5033009134" description="Dicarboxylate transport domain-containing protein" evidence="2">
    <location>
        <begin position="19"/>
        <end position="697"/>
    </location>
</feature>
<sequence length="697" mass="74834">MLTALALFAMAMATLVGAVDEIELEVEQIEGAGWSAQGVVVRADLPEGSSGVSATVSRLRLSSIKDELRNVRIECPALEVSADVIRCAKARIVASLPSLGSQTVPGDVRYARTTGALDLNLRGLRVGQGQINLAAALNDSGWRATADISRLPLDETLKLAKQWQLPAPELTATGLVTASINASGTDTALRAADVTATVSELTGNNESGSLAADRLSFELRAKLGRAGADWRYEATIKSAAGQAYAQPIFLDLGVHPLEASARGLWTNAGLLVVDHFAIDHREVARGSGKGTIDLDAEQPLRALRFDLQSLQFPGAYTSYFQPLLLDTGFKSLQTSGALSAALSIEDGTPRQASLRFDKVSLDDGARNFVLHELSGEWHWLDAPSASSDDDEDSPPQRSPNSTLSWASGTLLNLDLGATELHFNTQGRQIRLLQPAHIPVLDGAIAVESFRIRNAGLPTVAFMVDASIQPISVRQLCQAFGWPEFGGKISGNISKLRMRDRIVTLGTTLTAQVFDGEVRISDLRLEQPFSQWPRFRSNIALENLDLNLVTGAFSFGGMTGRLSGAISGLELFNWTPVAFDARLFTPPGDRSRHRISQRAVENIGSIGGGGAGVTAALSSGVMRFFDEFNYDRLGVSCRLEQDVCHMDGVAPAPNGGYYLVKGKGLPRIDVIGSSRRVDWPRLVRQLIAITESEGPVVQ</sequence>
<dbReference type="EMBL" id="JACHHZ010000002">
    <property type="protein sequence ID" value="MBB6092572.1"/>
    <property type="molecule type" value="Genomic_DNA"/>
</dbReference>
<keyword evidence="4" id="KW-1185">Reference proteome</keyword>
<protein>
    <recommendedName>
        <fullName evidence="5">Dicarboxylate transport domain-containing protein</fullName>
    </recommendedName>
</protein>
<gene>
    <name evidence="3" type="ORF">HNQ60_001450</name>
</gene>
<organism evidence="3 4">
    <name type="scientific">Povalibacter uvarum</name>
    <dbReference type="NCBI Taxonomy" id="732238"/>
    <lineage>
        <taxon>Bacteria</taxon>
        <taxon>Pseudomonadati</taxon>
        <taxon>Pseudomonadota</taxon>
        <taxon>Gammaproteobacteria</taxon>
        <taxon>Steroidobacterales</taxon>
        <taxon>Steroidobacteraceae</taxon>
        <taxon>Povalibacter</taxon>
    </lineage>
</organism>
<feature type="region of interest" description="Disordered" evidence="1">
    <location>
        <begin position="382"/>
        <end position="402"/>
    </location>
</feature>
<dbReference type="AlphaFoldDB" id="A0A841HKC4"/>
<evidence type="ECO:0000313" key="3">
    <source>
        <dbReference type="EMBL" id="MBB6092572.1"/>
    </source>
</evidence>
<name>A0A841HKC4_9GAMM</name>
<proteinExistence type="predicted"/>
<dbReference type="RefSeq" id="WP_184330361.1">
    <property type="nucleotide sequence ID" value="NZ_JACHHZ010000002.1"/>
</dbReference>
<evidence type="ECO:0008006" key="5">
    <source>
        <dbReference type="Google" id="ProtNLM"/>
    </source>
</evidence>
<dbReference type="Proteomes" id="UP000588068">
    <property type="component" value="Unassembled WGS sequence"/>
</dbReference>
<accession>A0A841HKC4</accession>
<evidence type="ECO:0000256" key="2">
    <source>
        <dbReference type="SAM" id="SignalP"/>
    </source>
</evidence>
<comment type="caution">
    <text evidence="3">The sequence shown here is derived from an EMBL/GenBank/DDBJ whole genome shotgun (WGS) entry which is preliminary data.</text>
</comment>
<reference evidence="3 4" key="1">
    <citation type="submission" date="2020-08" db="EMBL/GenBank/DDBJ databases">
        <title>Genomic Encyclopedia of Type Strains, Phase IV (KMG-IV): sequencing the most valuable type-strain genomes for metagenomic binning, comparative biology and taxonomic classification.</title>
        <authorList>
            <person name="Goeker M."/>
        </authorList>
    </citation>
    <scope>NUCLEOTIDE SEQUENCE [LARGE SCALE GENOMIC DNA]</scope>
    <source>
        <strain evidence="3 4">DSM 26723</strain>
    </source>
</reference>
<keyword evidence="2" id="KW-0732">Signal</keyword>
<feature type="signal peptide" evidence="2">
    <location>
        <begin position="1"/>
        <end position="18"/>
    </location>
</feature>
<evidence type="ECO:0000313" key="4">
    <source>
        <dbReference type="Proteomes" id="UP000588068"/>
    </source>
</evidence>